<comment type="caution">
    <text evidence="2">The sequence shown here is derived from an EMBL/GenBank/DDBJ whole genome shotgun (WGS) entry which is preliminary data.</text>
</comment>
<keyword evidence="1" id="KW-1133">Transmembrane helix</keyword>
<sequence>MQNKFLGKMEKIKLQEIKDKYTFEKQEIERKEGVIVSINEKLQEINGTQTQIQKWNKSIDSIKNPIDKATMLQARIDAETKIEQLETEIDQLWQSINEPISASAEKAIDDVVQVDEQGIHRKWLNTGLFKYLGFAFVSLFLFVLIHGSQFLFTEEWTQTLESFRYTHQIFLKISMGFFGVLMMAVSVNLLLPSVLRYFNSDLSAYDFFADFKESDPKTRLLVSCFILYCLMQYWGKIMAWEIVL</sequence>
<evidence type="ECO:0000313" key="2">
    <source>
        <dbReference type="EMBL" id="GGD53333.1"/>
    </source>
</evidence>
<dbReference type="Proteomes" id="UP000609064">
    <property type="component" value="Unassembled WGS sequence"/>
</dbReference>
<keyword evidence="3" id="KW-1185">Reference proteome</keyword>
<feature type="transmembrane region" description="Helical" evidence="1">
    <location>
        <begin position="218"/>
        <end position="235"/>
    </location>
</feature>
<feature type="transmembrane region" description="Helical" evidence="1">
    <location>
        <begin position="173"/>
        <end position="198"/>
    </location>
</feature>
<protein>
    <submittedName>
        <fullName evidence="2">Uncharacterized protein</fullName>
    </submittedName>
</protein>
<reference evidence="2" key="1">
    <citation type="journal article" date="2014" name="Int. J. Syst. Evol. Microbiol.">
        <title>Complete genome sequence of Corynebacterium casei LMG S-19264T (=DSM 44701T), isolated from a smear-ripened cheese.</title>
        <authorList>
            <consortium name="US DOE Joint Genome Institute (JGI-PGF)"/>
            <person name="Walter F."/>
            <person name="Albersmeier A."/>
            <person name="Kalinowski J."/>
            <person name="Ruckert C."/>
        </authorList>
    </citation>
    <scope>NUCLEOTIDE SEQUENCE</scope>
    <source>
        <strain evidence="2">CGMCC 1.15958</strain>
    </source>
</reference>
<dbReference type="AlphaFoldDB" id="A0A917DN96"/>
<name>A0A917DN96_9BACT</name>
<accession>A0A917DN96</accession>
<gene>
    <name evidence="2" type="ORF">GCM10011514_16800</name>
</gene>
<feature type="transmembrane region" description="Helical" evidence="1">
    <location>
        <begin position="131"/>
        <end position="153"/>
    </location>
</feature>
<dbReference type="EMBL" id="BMKK01000003">
    <property type="protein sequence ID" value="GGD53333.1"/>
    <property type="molecule type" value="Genomic_DNA"/>
</dbReference>
<keyword evidence="1" id="KW-0812">Transmembrane</keyword>
<evidence type="ECO:0000256" key="1">
    <source>
        <dbReference type="SAM" id="Phobius"/>
    </source>
</evidence>
<reference evidence="2" key="2">
    <citation type="submission" date="2020-09" db="EMBL/GenBank/DDBJ databases">
        <authorList>
            <person name="Sun Q."/>
            <person name="Zhou Y."/>
        </authorList>
    </citation>
    <scope>NUCLEOTIDE SEQUENCE</scope>
    <source>
        <strain evidence="2">CGMCC 1.15958</strain>
    </source>
</reference>
<keyword evidence="1" id="KW-0472">Membrane</keyword>
<evidence type="ECO:0000313" key="3">
    <source>
        <dbReference type="Proteomes" id="UP000609064"/>
    </source>
</evidence>
<organism evidence="2 3">
    <name type="scientific">Emticicia aquatilis</name>
    <dbReference type="NCBI Taxonomy" id="1537369"/>
    <lineage>
        <taxon>Bacteria</taxon>
        <taxon>Pseudomonadati</taxon>
        <taxon>Bacteroidota</taxon>
        <taxon>Cytophagia</taxon>
        <taxon>Cytophagales</taxon>
        <taxon>Leadbetterellaceae</taxon>
        <taxon>Emticicia</taxon>
    </lineage>
</organism>
<proteinExistence type="predicted"/>